<dbReference type="STRING" id="6216.A0A0R3SPB8"/>
<evidence type="ECO:0000256" key="1">
    <source>
        <dbReference type="ARBA" id="ARBA00004173"/>
    </source>
</evidence>
<dbReference type="SUPFAM" id="SSF75620">
    <property type="entry name" value="Release factor"/>
    <property type="match status" value="1"/>
</dbReference>
<dbReference type="PANTHER" id="PTHR46203:SF1">
    <property type="entry name" value="MITOCHONDRIAL TRANSLATION RELEASE FACTOR IN RESCUE"/>
    <property type="match status" value="1"/>
</dbReference>
<dbReference type="GO" id="GO:0003747">
    <property type="term" value="F:translation release factor activity"/>
    <property type="evidence" value="ECO:0007669"/>
    <property type="project" value="InterPro"/>
</dbReference>
<dbReference type="AlphaFoldDB" id="A0A0R3SPB8"/>
<evidence type="ECO:0000313" key="10">
    <source>
        <dbReference type="WBParaSite" id="HDID_0000679001-mRNA-1"/>
    </source>
</evidence>
<dbReference type="WBParaSite" id="HDID_0000679001-mRNA-1">
    <property type="protein sequence ID" value="HDID_0000679001-mRNA-1"/>
    <property type="gene ID" value="HDID_0000679001"/>
</dbReference>
<dbReference type="EMBL" id="CABIJS010000665">
    <property type="protein sequence ID" value="VUZ54524.1"/>
    <property type="molecule type" value="Genomic_DNA"/>
</dbReference>
<dbReference type="EMBL" id="UYSG01010878">
    <property type="protein sequence ID" value="VDL59106.1"/>
    <property type="molecule type" value="Genomic_DNA"/>
</dbReference>
<dbReference type="Pfam" id="PF00472">
    <property type="entry name" value="RF-1"/>
    <property type="match status" value="1"/>
</dbReference>
<comment type="subcellular location">
    <subcellularLocation>
        <location evidence="1">Mitochondrion</location>
    </subcellularLocation>
</comment>
<evidence type="ECO:0000256" key="2">
    <source>
        <dbReference type="ARBA" id="ARBA00010835"/>
    </source>
</evidence>
<evidence type="ECO:0000313" key="8">
    <source>
        <dbReference type="Proteomes" id="UP000274504"/>
    </source>
</evidence>
<dbReference type="InterPro" id="IPR052405">
    <property type="entry name" value="Mito_Transl_Release_Factor"/>
</dbReference>
<gene>
    <name evidence="6" type="ORF">HDID_LOCUS6788</name>
    <name evidence="7" type="ORF">WMSIL1_LOCUS12632</name>
</gene>
<proteinExistence type="inferred from homology"/>
<dbReference type="OrthoDB" id="277888at2759"/>
<dbReference type="Gene3D" id="3.30.160.20">
    <property type="match status" value="1"/>
</dbReference>
<sequence>MLRYASRLLLPTTLIPHPRSLNHSVFFHSSAILSNTKDDKTPQIPIELKDGDLEETFIHGWGPGGQAINKTANCVRLKHIPTGITVKCQDGRNLQVNRLIARRRLIEHLDIHFNGEESERAQKKREAQLIENNRFSRAKRRLEMKAALKKKMLSGEESQ</sequence>
<keyword evidence="4" id="KW-0496">Mitochondrion</keyword>
<keyword evidence="3" id="KW-0809">Transit peptide</keyword>
<dbReference type="Proteomes" id="UP000321570">
    <property type="component" value="Unassembled WGS sequence"/>
</dbReference>
<evidence type="ECO:0000256" key="4">
    <source>
        <dbReference type="ARBA" id="ARBA00023128"/>
    </source>
</evidence>
<protein>
    <submittedName>
        <fullName evidence="10">RF_PROK_I domain-containing protein</fullName>
    </submittedName>
</protein>
<name>A0A0R3SPB8_HYMDI</name>
<evidence type="ECO:0000256" key="3">
    <source>
        <dbReference type="ARBA" id="ARBA00022946"/>
    </source>
</evidence>
<reference evidence="6 8" key="2">
    <citation type="submission" date="2018-11" db="EMBL/GenBank/DDBJ databases">
        <authorList>
            <consortium name="Pathogen Informatics"/>
        </authorList>
    </citation>
    <scope>NUCLEOTIDE SEQUENCE [LARGE SCALE GENOMIC DNA]</scope>
</reference>
<dbReference type="InterPro" id="IPR000352">
    <property type="entry name" value="Pep_chain_release_fac_I"/>
</dbReference>
<dbReference type="PANTHER" id="PTHR46203">
    <property type="entry name" value="PROBABLE PEPTIDE CHAIN RELEASE FACTOR C12ORF65"/>
    <property type="match status" value="1"/>
</dbReference>
<evidence type="ECO:0000313" key="7">
    <source>
        <dbReference type="EMBL" id="VUZ54524.1"/>
    </source>
</evidence>
<dbReference type="GO" id="GO:0005739">
    <property type="term" value="C:mitochondrion"/>
    <property type="evidence" value="ECO:0007669"/>
    <property type="project" value="UniProtKB-SubCell"/>
</dbReference>
<evidence type="ECO:0000313" key="9">
    <source>
        <dbReference type="Proteomes" id="UP000321570"/>
    </source>
</evidence>
<dbReference type="Proteomes" id="UP000274504">
    <property type="component" value="Unassembled WGS sequence"/>
</dbReference>
<evidence type="ECO:0000313" key="6">
    <source>
        <dbReference type="EMBL" id="VDL59106.1"/>
    </source>
</evidence>
<dbReference type="InterPro" id="IPR045853">
    <property type="entry name" value="Pep_chain_release_fac_I_sf"/>
</dbReference>
<reference evidence="10" key="1">
    <citation type="submission" date="2017-02" db="UniProtKB">
        <authorList>
            <consortium name="WormBaseParasite"/>
        </authorList>
    </citation>
    <scope>IDENTIFICATION</scope>
</reference>
<feature type="domain" description="Prokaryotic-type class I peptide chain release factors" evidence="5">
    <location>
        <begin position="43"/>
        <end position="144"/>
    </location>
</feature>
<organism evidence="10">
    <name type="scientific">Hymenolepis diminuta</name>
    <name type="common">Rat tapeworm</name>
    <dbReference type="NCBI Taxonomy" id="6216"/>
    <lineage>
        <taxon>Eukaryota</taxon>
        <taxon>Metazoa</taxon>
        <taxon>Spiralia</taxon>
        <taxon>Lophotrochozoa</taxon>
        <taxon>Platyhelminthes</taxon>
        <taxon>Cestoda</taxon>
        <taxon>Eucestoda</taxon>
        <taxon>Cyclophyllidea</taxon>
        <taxon>Hymenolepididae</taxon>
        <taxon>Hymenolepis</taxon>
    </lineage>
</organism>
<reference evidence="7 9" key="3">
    <citation type="submission" date="2019-07" db="EMBL/GenBank/DDBJ databases">
        <authorList>
            <person name="Jastrzebski P J."/>
            <person name="Paukszto L."/>
            <person name="Jastrzebski P J."/>
        </authorList>
    </citation>
    <scope>NUCLEOTIDE SEQUENCE [LARGE SCALE GENOMIC DNA]</scope>
    <source>
        <strain evidence="7 9">WMS-il1</strain>
    </source>
</reference>
<comment type="similarity">
    <text evidence="2">Belongs to the prokaryotic/mitochondrial release factor family.</text>
</comment>
<evidence type="ECO:0000259" key="5">
    <source>
        <dbReference type="Pfam" id="PF00472"/>
    </source>
</evidence>
<accession>A0A0R3SPB8</accession>
<keyword evidence="9" id="KW-1185">Reference proteome</keyword>